<dbReference type="RefSeq" id="WP_379906201.1">
    <property type="nucleotide sequence ID" value="NZ_JBHRTR010000048.1"/>
</dbReference>
<keyword evidence="2" id="KW-1185">Reference proteome</keyword>
<dbReference type="Proteomes" id="UP001595528">
    <property type="component" value="Unassembled WGS sequence"/>
</dbReference>
<sequence>MDAKTLDQLLNDPAIQDLLEASSPDKSMLERIADVLDDPNRPVTAGEFLGQGLGRVLGLAVRDRQDFDCPLDPAPCTVAAMMAALEQEVEIDAVRSDGNGHLIRGRMPGGWAFLNGHLIVEIRSADHGSTIAAMTEIRNQRLAWGAGKRRLRRFQAAFETASAKVDTAVRWPGRSL</sequence>
<gene>
    <name evidence="1" type="ORF">ACFOGJ_26145</name>
</gene>
<reference evidence="2" key="1">
    <citation type="journal article" date="2019" name="Int. J. Syst. Evol. Microbiol.">
        <title>The Global Catalogue of Microorganisms (GCM) 10K type strain sequencing project: providing services to taxonomists for standard genome sequencing and annotation.</title>
        <authorList>
            <consortium name="The Broad Institute Genomics Platform"/>
            <consortium name="The Broad Institute Genome Sequencing Center for Infectious Disease"/>
            <person name="Wu L."/>
            <person name="Ma J."/>
        </authorList>
    </citation>
    <scope>NUCLEOTIDE SEQUENCE [LARGE SCALE GENOMIC DNA]</scope>
    <source>
        <strain evidence="2">KCTC 42964</strain>
    </source>
</reference>
<protein>
    <submittedName>
        <fullName evidence="1">Uncharacterized protein</fullName>
    </submittedName>
</protein>
<proteinExistence type="predicted"/>
<dbReference type="EMBL" id="JBHRTR010000048">
    <property type="protein sequence ID" value="MFC3230756.1"/>
    <property type="molecule type" value="Genomic_DNA"/>
</dbReference>
<evidence type="ECO:0000313" key="2">
    <source>
        <dbReference type="Proteomes" id="UP001595528"/>
    </source>
</evidence>
<name>A0ABV7L7V7_9PROT</name>
<accession>A0ABV7L7V7</accession>
<comment type="caution">
    <text evidence="1">The sequence shown here is derived from an EMBL/GenBank/DDBJ whole genome shotgun (WGS) entry which is preliminary data.</text>
</comment>
<organism evidence="1 2">
    <name type="scientific">Marinibaculum pumilum</name>
    <dbReference type="NCBI Taxonomy" id="1766165"/>
    <lineage>
        <taxon>Bacteria</taxon>
        <taxon>Pseudomonadati</taxon>
        <taxon>Pseudomonadota</taxon>
        <taxon>Alphaproteobacteria</taxon>
        <taxon>Rhodospirillales</taxon>
        <taxon>Rhodospirillaceae</taxon>
        <taxon>Marinibaculum</taxon>
    </lineage>
</organism>
<evidence type="ECO:0000313" key="1">
    <source>
        <dbReference type="EMBL" id="MFC3230756.1"/>
    </source>
</evidence>